<keyword evidence="3" id="KW-1185">Reference proteome</keyword>
<dbReference type="PANTHER" id="PTHR37948:SF1">
    <property type="entry name" value="BLL5189 PROTEIN"/>
    <property type="match status" value="1"/>
</dbReference>
<evidence type="ECO:0000256" key="1">
    <source>
        <dbReference type="SAM" id="MobiDB-lite"/>
    </source>
</evidence>
<evidence type="ECO:0000313" key="3">
    <source>
        <dbReference type="Proteomes" id="UP000664169"/>
    </source>
</evidence>
<sequence length="339" mass="38760">MEPSNYEAERQQNIQRNKDLLSSLGIKKVIKQDRIVVPSRKRKFDRITAVAGGATAAAPTRISARIASSTAKPRHASESPVEEQNDGQRVRTKKREVIKAVRTEKSLSPPAPPPLPEDVSSLEQGWTAWEAVAPEPTRDADGVFHFASHPTFQPNKSPAEILHEGAFGGGYFRPIWSTRLRMEVRDDYLDTVPEAWRQGLNVARFLTSEEYDAEVNKFGVACGQSIEEWEKSGWIRHEYDVRGWFQWYCRFFRGRRCDDDDRQVGRWDRCVGDKGRWRRTLLKRYIQAGIRSVMDEGLDDEDGEQEVVARGLSPVVHQTCHHWAYNVTQAALDRAWEGI</sequence>
<reference evidence="2" key="1">
    <citation type="submission" date="2021-03" db="EMBL/GenBank/DDBJ databases">
        <authorList>
            <person name="Tagirdzhanova G."/>
        </authorList>
    </citation>
    <scope>NUCLEOTIDE SEQUENCE</scope>
</reference>
<accession>A0A8H3IA68</accession>
<organism evidence="2 3">
    <name type="scientific">Gomphillus americanus</name>
    <dbReference type="NCBI Taxonomy" id="1940652"/>
    <lineage>
        <taxon>Eukaryota</taxon>
        <taxon>Fungi</taxon>
        <taxon>Dikarya</taxon>
        <taxon>Ascomycota</taxon>
        <taxon>Pezizomycotina</taxon>
        <taxon>Lecanoromycetes</taxon>
        <taxon>OSLEUM clade</taxon>
        <taxon>Ostropomycetidae</taxon>
        <taxon>Ostropales</taxon>
        <taxon>Graphidaceae</taxon>
        <taxon>Gomphilloideae</taxon>
        <taxon>Gomphillus</taxon>
    </lineage>
</organism>
<dbReference type="OrthoDB" id="4850at2759"/>
<dbReference type="Proteomes" id="UP000664169">
    <property type="component" value="Unassembled WGS sequence"/>
</dbReference>
<feature type="region of interest" description="Disordered" evidence="1">
    <location>
        <begin position="66"/>
        <end position="96"/>
    </location>
</feature>
<dbReference type="EMBL" id="CAJPDQ010000004">
    <property type="protein sequence ID" value="CAF9908840.1"/>
    <property type="molecule type" value="Genomic_DNA"/>
</dbReference>
<gene>
    <name evidence="2" type="ORF">GOMPHAMPRED_006331</name>
</gene>
<evidence type="ECO:0008006" key="4">
    <source>
        <dbReference type="Google" id="ProtNLM"/>
    </source>
</evidence>
<feature type="region of interest" description="Disordered" evidence="1">
    <location>
        <begin position="101"/>
        <end position="120"/>
    </location>
</feature>
<comment type="caution">
    <text evidence="2">The sequence shown here is derived from an EMBL/GenBank/DDBJ whole genome shotgun (WGS) entry which is preliminary data.</text>
</comment>
<evidence type="ECO:0000313" key="2">
    <source>
        <dbReference type="EMBL" id="CAF9908840.1"/>
    </source>
</evidence>
<protein>
    <recommendedName>
        <fullName evidence="4">Vegetatible incompatibility protein HET-E-1</fullName>
    </recommendedName>
</protein>
<dbReference type="PANTHER" id="PTHR37948">
    <property type="entry name" value="ZGC:113208"/>
    <property type="match status" value="1"/>
</dbReference>
<proteinExistence type="predicted"/>
<dbReference type="AlphaFoldDB" id="A0A8H3IA68"/>
<name>A0A8H3IA68_9LECA</name>